<accession>A0A1I2JZM2</accession>
<sequence>MKSQEAIEILETMQEMYPGKFEVTQRMVSMALPQLMQMDYKAVMDKLSRYAFMSPFPPSFSDIAVYLPKENDYLEKMKVWEQEAAEVSEETKRRFEEKLDQFMRGYSNDL</sequence>
<dbReference type="EMBL" id="FOOG01000002">
    <property type="protein sequence ID" value="SFF58186.1"/>
    <property type="molecule type" value="Genomic_DNA"/>
</dbReference>
<evidence type="ECO:0000313" key="2">
    <source>
        <dbReference type="Proteomes" id="UP000198897"/>
    </source>
</evidence>
<keyword evidence="2" id="KW-1185">Reference proteome</keyword>
<name>A0A1I2JZM2_9BACI</name>
<proteinExistence type="predicted"/>
<protein>
    <submittedName>
        <fullName evidence="1">Loader and inhibitor of phage G40P</fullName>
    </submittedName>
</protein>
<dbReference type="AlphaFoldDB" id="A0A1I2JZM2"/>
<organism evidence="1 2">
    <name type="scientific">Halobacillus alkaliphilus</name>
    <dbReference type="NCBI Taxonomy" id="396056"/>
    <lineage>
        <taxon>Bacteria</taxon>
        <taxon>Bacillati</taxon>
        <taxon>Bacillota</taxon>
        <taxon>Bacilli</taxon>
        <taxon>Bacillales</taxon>
        <taxon>Bacillaceae</taxon>
        <taxon>Halobacillus</taxon>
    </lineage>
</organism>
<dbReference type="RefSeq" id="WP_089749732.1">
    <property type="nucleotide sequence ID" value="NZ_FOOG01000002.1"/>
</dbReference>
<dbReference type="Proteomes" id="UP000198897">
    <property type="component" value="Unassembled WGS sequence"/>
</dbReference>
<gene>
    <name evidence="1" type="ORF">SAMN05216353_102159</name>
</gene>
<reference evidence="2" key="1">
    <citation type="submission" date="2016-10" db="EMBL/GenBank/DDBJ databases">
        <authorList>
            <person name="Varghese N."/>
            <person name="Submissions S."/>
        </authorList>
    </citation>
    <scope>NUCLEOTIDE SEQUENCE [LARGE SCALE GENOMIC DNA]</scope>
    <source>
        <strain evidence="2">FP5</strain>
    </source>
</reference>
<dbReference type="Gene3D" id="1.10.8.200">
    <property type="entry name" value="Replisome organizer (g39p helicase loader/inhibitor protein)"/>
    <property type="match status" value="1"/>
</dbReference>
<dbReference type="SUPFAM" id="SSF89064">
    <property type="entry name" value="Replisome organizer (g39p helicase loader/inhibitor protein)"/>
    <property type="match status" value="1"/>
</dbReference>
<evidence type="ECO:0000313" key="1">
    <source>
        <dbReference type="EMBL" id="SFF58186.1"/>
    </source>
</evidence>
<dbReference type="InterPro" id="IPR036173">
    <property type="entry name" value="G39-like_N_sf"/>
</dbReference>
<dbReference type="OrthoDB" id="2625859at2"/>